<reference evidence="1" key="2">
    <citation type="submission" date="2025-09" db="UniProtKB">
        <authorList>
            <consortium name="EnsemblPlants"/>
        </authorList>
    </citation>
    <scope>IDENTIFICATION</scope>
</reference>
<protein>
    <submittedName>
        <fullName evidence="1">Uncharacterized protein</fullName>
    </submittedName>
</protein>
<name>A0ACD5Y3R9_AVESA</name>
<accession>A0ACD5Y3R9</accession>
<proteinExistence type="predicted"/>
<evidence type="ECO:0000313" key="2">
    <source>
        <dbReference type="Proteomes" id="UP001732700"/>
    </source>
</evidence>
<keyword evidence="2" id="KW-1185">Reference proteome</keyword>
<sequence length="260" mass="30068">MQVSILFREMRHIKQDQKSVTEYAGELKKLYRDLEFFRPFKPHDPIALLLLREWFEPLLVEVFLEGLNEEFKLRSEMISTSPDWPTLDQTITSILEEETRLASKDSTAQLHGDNRAALTLTRTSTVPNSDQANATRFDHKKRSRVGHLRKDWFDLVGYPPGWHKRQSNKYYMANNHKKKQDMAHFTSSAEELSPVALQALEEFKAKLMSASEKGPHEASTSSGKEGDNHLNTPWIIDSGATNHMTGSPRIWSRKDTWDWN</sequence>
<organism evidence="1 2">
    <name type="scientific">Avena sativa</name>
    <name type="common">Oat</name>
    <dbReference type="NCBI Taxonomy" id="4498"/>
    <lineage>
        <taxon>Eukaryota</taxon>
        <taxon>Viridiplantae</taxon>
        <taxon>Streptophyta</taxon>
        <taxon>Embryophyta</taxon>
        <taxon>Tracheophyta</taxon>
        <taxon>Spermatophyta</taxon>
        <taxon>Magnoliopsida</taxon>
        <taxon>Liliopsida</taxon>
        <taxon>Poales</taxon>
        <taxon>Poaceae</taxon>
        <taxon>BOP clade</taxon>
        <taxon>Pooideae</taxon>
        <taxon>Poodae</taxon>
        <taxon>Poeae</taxon>
        <taxon>Poeae Chloroplast Group 1 (Aveneae type)</taxon>
        <taxon>Aveninae</taxon>
        <taxon>Avena</taxon>
    </lineage>
</organism>
<reference evidence="1" key="1">
    <citation type="submission" date="2021-05" db="EMBL/GenBank/DDBJ databases">
        <authorList>
            <person name="Scholz U."/>
            <person name="Mascher M."/>
            <person name="Fiebig A."/>
        </authorList>
    </citation>
    <scope>NUCLEOTIDE SEQUENCE [LARGE SCALE GENOMIC DNA]</scope>
</reference>
<evidence type="ECO:0000313" key="1">
    <source>
        <dbReference type="EnsemblPlants" id="AVESA.00010b.r2.5CG0896550.1.CDS"/>
    </source>
</evidence>
<dbReference type="Proteomes" id="UP001732700">
    <property type="component" value="Chromosome 5C"/>
</dbReference>
<dbReference type="EnsemblPlants" id="AVESA.00010b.r2.5CG0896550.1">
    <property type="protein sequence ID" value="AVESA.00010b.r2.5CG0896550.1.CDS"/>
    <property type="gene ID" value="AVESA.00010b.r2.5CG0896550"/>
</dbReference>